<gene>
    <name evidence="1" type="ORF">CEXT_392341</name>
</gene>
<reference evidence="1 2" key="1">
    <citation type="submission" date="2021-06" db="EMBL/GenBank/DDBJ databases">
        <title>Caerostris extrusa draft genome.</title>
        <authorList>
            <person name="Kono N."/>
            <person name="Arakawa K."/>
        </authorList>
    </citation>
    <scope>NUCLEOTIDE SEQUENCE [LARGE SCALE GENOMIC DNA]</scope>
</reference>
<dbReference type="EMBL" id="BPLR01001333">
    <property type="protein sequence ID" value="GIZ01671.1"/>
    <property type="molecule type" value="Genomic_DNA"/>
</dbReference>
<evidence type="ECO:0000313" key="1">
    <source>
        <dbReference type="EMBL" id="GIZ01671.1"/>
    </source>
</evidence>
<organism evidence="1 2">
    <name type="scientific">Caerostris extrusa</name>
    <name type="common">Bark spider</name>
    <name type="synonym">Caerostris bankana</name>
    <dbReference type="NCBI Taxonomy" id="172846"/>
    <lineage>
        <taxon>Eukaryota</taxon>
        <taxon>Metazoa</taxon>
        <taxon>Ecdysozoa</taxon>
        <taxon>Arthropoda</taxon>
        <taxon>Chelicerata</taxon>
        <taxon>Arachnida</taxon>
        <taxon>Araneae</taxon>
        <taxon>Araneomorphae</taxon>
        <taxon>Entelegynae</taxon>
        <taxon>Araneoidea</taxon>
        <taxon>Araneidae</taxon>
        <taxon>Caerostris</taxon>
    </lineage>
</organism>
<name>A0AAV4Y6R1_CAEEX</name>
<proteinExistence type="predicted"/>
<dbReference type="AlphaFoldDB" id="A0AAV4Y6R1"/>
<sequence>MERTQSGEGEGRRVQGEIAGPCKRFSSELFVPIGETFDESEKPINPLEQLNGESWVKSVARGCVQNENGSLQKMRYETKHVFKNLKCSKIKLSWLITESIQHANRLSINHFFSKIKKEIEFLRKQRQTACQEEPDSAIRELFVTVCLEKEGKHDPTVFDFTFQQFLRRSDPTLIVRWASNKTPYARII</sequence>
<evidence type="ECO:0000313" key="2">
    <source>
        <dbReference type="Proteomes" id="UP001054945"/>
    </source>
</evidence>
<keyword evidence="2" id="KW-1185">Reference proteome</keyword>
<protein>
    <submittedName>
        <fullName evidence="1">Uncharacterized protein</fullName>
    </submittedName>
</protein>
<comment type="caution">
    <text evidence="1">The sequence shown here is derived from an EMBL/GenBank/DDBJ whole genome shotgun (WGS) entry which is preliminary data.</text>
</comment>
<dbReference type="Proteomes" id="UP001054945">
    <property type="component" value="Unassembled WGS sequence"/>
</dbReference>
<accession>A0AAV4Y6R1</accession>